<keyword evidence="4" id="KW-1185">Reference proteome</keyword>
<comment type="caution">
    <text evidence="3">The sequence shown here is derived from an EMBL/GenBank/DDBJ whole genome shotgun (WGS) entry which is preliminary data.</text>
</comment>
<accession>A0ABR2RKH8</accession>
<protein>
    <submittedName>
        <fullName evidence="3">Uncharacterized protein</fullName>
    </submittedName>
</protein>
<dbReference type="EMBL" id="JBBPBN010000022">
    <property type="protein sequence ID" value="KAK9013440.1"/>
    <property type="molecule type" value="Genomic_DNA"/>
</dbReference>
<organism evidence="3 4">
    <name type="scientific">Hibiscus sabdariffa</name>
    <name type="common">roselle</name>
    <dbReference type="NCBI Taxonomy" id="183260"/>
    <lineage>
        <taxon>Eukaryota</taxon>
        <taxon>Viridiplantae</taxon>
        <taxon>Streptophyta</taxon>
        <taxon>Embryophyta</taxon>
        <taxon>Tracheophyta</taxon>
        <taxon>Spermatophyta</taxon>
        <taxon>Magnoliopsida</taxon>
        <taxon>eudicotyledons</taxon>
        <taxon>Gunneridae</taxon>
        <taxon>Pentapetalae</taxon>
        <taxon>rosids</taxon>
        <taxon>malvids</taxon>
        <taxon>Malvales</taxon>
        <taxon>Malvaceae</taxon>
        <taxon>Malvoideae</taxon>
        <taxon>Hibiscus</taxon>
    </lineage>
</organism>
<sequence>MSNLGHFLVTAALIFLVSTHPYEASGRVVKEGYGHDLVLQSLQKGPIPPSQPNGCTSISGTTGPPCIGGRAFAGHVMAPPPPRPDQMIPFNDAA</sequence>
<evidence type="ECO:0000313" key="4">
    <source>
        <dbReference type="Proteomes" id="UP001396334"/>
    </source>
</evidence>
<feature type="chain" id="PRO_5045754493" evidence="2">
    <location>
        <begin position="20"/>
        <end position="94"/>
    </location>
</feature>
<evidence type="ECO:0000256" key="1">
    <source>
        <dbReference type="SAM" id="MobiDB-lite"/>
    </source>
</evidence>
<dbReference type="PANTHER" id="PTHR33592:SF3">
    <property type="entry name" value="TRANSMEMBRANE PROTEIN"/>
    <property type="match status" value="1"/>
</dbReference>
<name>A0ABR2RKH8_9ROSI</name>
<dbReference type="PANTHER" id="PTHR33592">
    <property type="entry name" value="TRANSMEMBRANE PROTEIN"/>
    <property type="match status" value="1"/>
</dbReference>
<gene>
    <name evidence="3" type="ORF">V6N11_041448</name>
</gene>
<reference evidence="3 4" key="1">
    <citation type="journal article" date="2024" name="G3 (Bethesda)">
        <title>Genome assembly of Hibiscus sabdariffa L. provides insights into metabolisms of medicinal natural products.</title>
        <authorList>
            <person name="Kim T."/>
        </authorList>
    </citation>
    <scope>NUCLEOTIDE SEQUENCE [LARGE SCALE GENOMIC DNA]</scope>
    <source>
        <strain evidence="3">TK-2024</strain>
        <tissue evidence="3">Old leaves</tissue>
    </source>
</reference>
<keyword evidence="2" id="KW-0732">Signal</keyword>
<feature type="region of interest" description="Disordered" evidence="1">
    <location>
        <begin position="73"/>
        <end position="94"/>
    </location>
</feature>
<evidence type="ECO:0000313" key="3">
    <source>
        <dbReference type="EMBL" id="KAK9013440.1"/>
    </source>
</evidence>
<proteinExistence type="predicted"/>
<evidence type="ECO:0000256" key="2">
    <source>
        <dbReference type="SAM" id="SignalP"/>
    </source>
</evidence>
<feature type="signal peptide" evidence="2">
    <location>
        <begin position="1"/>
        <end position="19"/>
    </location>
</feature>
<dbReference type="Proteomes" id="UP001396334">
    <property type="component" value="Unassembled WGS sequence"/>
</dbReference>